<comment type="caution">
    <text evidence="1">The sequence shown here is derived from an EMBL/GenBank/DDBJ whole genome shotgun (WGS) entry which is preliminary data.</text>
</comment>
<proteinExistence type="predicted"/>
<protein>
    <submittedName>
        <fullName evidence="1">Uncharacterized protein</fullName>
    </submittedName>
</protein>
<keyword evidence="2" id="KW-1185">Reference proteome</keyword>
<name>A0A9N7Z5A6_PLEPL</name>
<evidence type="ECO:0000313" key="1">
    <source>
        <dbReference type="EMBL" id="CAB1456088.1"/>
    </source>
</evidence>
<organism evidence="1 2">
    <name type="scientific">Pleuronectes platessa</name>
    <name type="common">European plaice</name>
    <dbReference type="NCBI Taxonomy" id="8262"/>
    <lineage>
        <taxon>Eukaryota</taxon>
        <taxon>Metazoa</taxon>
        <taxon>Chordata</taxon>
        <taxon>Craniata</taxon>
        <taxon>Vertebrata</taxon>
        <taxon>Euteleostomi</taxon>
        <taxon>Actinopterygii</taxon>
        <taxon>Neopterygii</taxon>
        <taxon>Teleostei</taxon>
        <taxon>Neoteleostei</taxon>
        <taxon>Acanthomorphata</taxon>
        <taxon>Carangaria</taxon>
        <taxon>Pleuronectiformes</taxon>
        <taxon>Pleuronectoidei</taxon>
        <taxon>Pleuronectidae</taxon>
        <taxon>Pleuronectes</taxon>
    </lineage>
</organism>
<dbReference type="AlphaFoldDB" id="A0A9N7Z5A6"/>
<dbReference type="EMBL" id="CADEAL010004285">
    <property type="protein sequence ID" value="CAB1456088.1"/>
    <property type="molecule type" value="Genomic_DNA"/>
</dbReference>
<accession>A0A9N7Z5A6</accession>
<sequence length="104" mass="10899">MSELHTNEPGCYAPAASVGFPASSPVSGPGPDAANLHLSILLMPLETIRGLDGVYILTATDGVVTSAGCKWSSRHRGRASGDAAPQWIRVLGRCRHGGCIGMWR</sequence>
<reference evidence="1" key="1">
    <citation type="submission" date="2020-03" db="EMBL/GenBank/DDBJ databases">
        <authorList>
            <person name="Weist P."/>
        </authorList>
    </citation>
    <scope>NUCLEOTIDE SEQUENCE</scope>
</reference>
<gene>
    <name evidence="1" type="ORF">PLEPLA_LOCUS43869</name>
</gene>
<evidence type="ECO:0000313" key="2">
    <source>
        <dbReference type="Proteomes" id="UP001153269"/>
    </source>
</evidence>
<dbReference type="Proteomes" id="UP001153269">
    <property type="component" value="Unassembled WGS sequence"/>
</dbReference>